<keyword evidence="1" id="KW-0812">Transmembrane</keyword>
<organism evidence="3 4">
    <name type="scientific">Ampelomyces quisqualis</name>
    <name type="common">Powdery mildew agent</name>
    <dbReference type="NCBI Taxonomy" id="50730"/>
    <lineage>
        <taxon>Eukaryota</taxon>
        <taxon>Fungi</taxon>
        <taxon>Dikarya</taxon>
        <taxon>Ascomycota</taxon>
        <taxon>Pezizomycotina</taxon>
        <taxon>Dothideomycetes</taxon>
        <taxon>Pleosporomycetidae</taxon>
        <taxon>Pleosporales</taxon>
        <taxon>Pleosporineae</taxon>
        <taxon>Phaeosphaeriaceae</taxon>
        <taxon>Ampelomyces</taxon>
    </lineage>
</organism>
<feature type="domain" description="CHAT" evidence="2">
    <location>
        <begin position="258"/>
        <end position="438"/>
    </location>
</feature>
<dbReference type="Pfam" id="PF12770">
    <property type="entry name" value="CHAT"/>
    <property type="match status" value="1"/>
</dbReference>
<dbReference type="InterPro" id="IPR024983">
    <property type="entry name" value="CHAT_dom"/>
</dbReference>
<gene>
    <name evidence="3" type="ORF">BDU57DRAFT_524522</name>
</gene>
<keyword evidence="1" id="KW-0472">Membrane</keyword>
<evidence type="ECO:0000256" key="1">
    <source>
        <dbReference type="SAM" id="Phobius"/>
    </source>
</evidence>
<reference evidence="3" key="1">
    <citation type="journal article" date="2020" name="Stud. Mycol.">
        <title>101 Dothideomycetes genomes: a test case for predicting lifestyles and emergence of pathogens.</title>
        <authorList>
            <person name="Haridas S."/>
            <person name="Albert R."/>
            <person name="Binder M."/>
            <person name="Bloem J."/>
            <person name="Labutti K."/>
            <person name="Salamov A."/>
            <person name="Andreopoulos B."/>
            <person name="Baker S."/>
            <person name="Barry K."/>
            <person name="Bills G."/>
            <person name="Bluhm B."/>
            <person name="Cannon C."/>
            <person name="Castanera R."/>
            <person name="Culley D."/>
            <person name="Daum C."/>
            <person name="Ezra D."/>
            <person name="Gonzalez J."/>
            <person name="Henrissat B."/>
            <person name="Kuo A."/>
            <person name="Liang C."/>
            <person name="Lipzen A."/>
            <person name="Lutzoni F."/>
            <person name="Magnuson J."/>
            <person name="Mondo S."/>
            <person name="Nolan M."/>
            <person name="Ohm R."/>
            <person name="Pangilinan J."/>
            <person name="Park H.-J."/>
            <person name="Ramirez L."/>
            <person name="Alfaro M."/>
            <person name="Sun H."/>
            <person name="Tritt A."/>
            <person name="Yoshinaga Y."/>
            <person name="Zwiers L.-H."/>
            <person name="Turgeon B."/>
            <person name="Goodwin S."/>
            <person name="Spatafora J."/>
            <person name="Crous P."/>
            <person name="Grigoriev I."/>
        </authorList>
    </citation>
    <scope>NUCLEOTIDE SEQUENCE</scope>
    <source>
        <strain evidence="3">HMLAC05119</strain>
    </source>
</reference>
<keyword evidence="1" id="KW-1133">Transmembrane helix</keyword>
<keyword evidence="4" id="KW-1185">Reference proteome</keyword>
<protein>
    <recommendedName>
        <fullName evidence="2">CHAT domain-containing protein</fullName>
    </recommendedName>
</protein>
<evidence type="ECO:0000313" key="3">
    <source>
        <dbReference type="EMBL" id="KAF1911407.1"/>
    </source>
</evidence>
<sequence>MSTWYGMLITIVKAVVSFTFVAGIWIKAQVNTWFNSYQPPGTTTIRLSRVENYIEGKRAWEVKITHNNKTTKPLTLFDPFVSHQYTECFKFIADDSHEVPESKDKIRIHKQKIDKAQAQMRSYATELIKRLKLGRLSGEEKQRNIVIVERLEEAREDDKSLHNLVWELLEDVEFWEFEKVEDKVDWNINVTRVIETSRGGLPDTDFRLPADRPLRMLLVTGRSVVKKSLKYREKIDSDLIQRSVMQVMRHLEDIGHYRTVQLDILRPASLAELSEYLMLAPEAPGGSSHYFDIVHLDMHGTMMSDLHDPNGTEKPHLIFTHGKSLRMEPEACVLASQVAEVLGQRTRLLVMNACNDTNSTGGLGLRLVRMFLKGNMEYVSATSYRLISSSALIFYPAFYMSLLLHGSFNKAAGDARLALRKDQKRQKKEQRYDHYVHWNWSRSETVPQWLAPSKSMLLHAKMAIESVPRLLSRCKACVGLNANMPHESMLDRYPRYAVHSSFHDLERHIRGGQRFNVPSMNLPALDIEYWLKTNDHHAVYLHPRSLSHEKPTRLERIQHLVTNMVGLWVETNFVTEVRVLQIEQLRTEWLAYPWRGTSPAWPSASLDVPVRRGEWTLKQRACIGGRKQLRINKLLVIDGVHLLVDEKLREKKDRRTARIVKKLMAHAQDMTAWKVEAGGQGEPSRGMQNEDIYTIIIGKLPYNDWKSVDGFKNTILQDKFAGAETIQLNA</sequence>
<evidence type="ECO:0000313" key="4">
    <source>
        <dbReference type="Proteomes" id="UP000800096"/>
    </source>
</evidence>
<dbReference type="AlphaFoldDB" id="A0A6A5QAV4"/>
<dbReference type="Proteomes" id="UP000800096">
    <property type="component" value="Unassembled WGS sequence"/>
</dbReference>
<accession>A0A6A5QAV4</accession>
<dbReference type="OrthoDB" id="5303793at2759"/>
<feature type="transmembrane region" description="Helical" evidence="1">
    <location>
        <begin position="7"/>
        <end position="26"/>
    </location>
</feature>
<dbReference type="EMBL" id="ML979144">
    <property type="protein sequence ID" value="KAF1911407.1"/>
    <property type="molecule type" value="Genomic_DNA"/>
</dbReference>
<proteinExistence type="predicted"/>
<evidence type="ECO:0000259" key="2">
    <source>
        <dbReference type="Pfam" id="PF12770"/>
    </source>
</evidence>
<name>A0A6A5QAV4_AMPQU</name>